<protein>
    <submittedName>
        <fullName evidence="5">dTMP thymidylate synthase</fullName>
    </submittedName>
</protein>
<accession>A0A2U7N2C7</accession>
<dbReference type="Gene3D" id="3.30.572.10">
    <property type="entry name" value="Thymidylate synthase/dCMP hydroxymethylase domain"/>
    <property type="match status" value="1"/>
</dbReference>
<dbReference type="InterPro" id="IPR045097">
    <property type="entry name" value="Thymidate_synth/dCMP_Mease"/>
</dbReference>
<dbReference type="SUPFAM" id="SSF55831">
    <property type="entry name" value="Thymidylate synthase/dCMP hydroxymethylase"/>
    <property type="match status" value="1"/>
</dbReference>
<dbReference type="PANTHER" id="PTHR11548">
    <property type="entry name" value="THYMIDYLATE SYNTHASE 1"/>
    <property type="match status" value="1"/>
</dbReference>
<keyword evidence="3" id="KW-0808">Transferase</keyword>
<dbReference type="PANTHER" id="PTHR11548:SF1">
    <property type="entry name" value="THYMIDYLATE SYNTHASE 1"/>
    <property type="match status" value="1"/>
</dbReference>
<evidence type="ECO:0000313" key="5">
    <source>
        <dbReference type="EMBL" id="ASD51970.1"/>
    </source>
</evidence>
<dbReference type="InterPro" id="IPR036926">
    <property type="entry name" value="Thymidate_synth/dCMP_Mease_sf"/>
</dbReference>
<evidence type="ECO:0000259" key="4">
    <source>
        <dbReference type="Pfam" id="PF00303"/>
    </source>
</evidence>
<organism evidence="5 6">
    <name type="scientific">Pseudomonas phage PspYZU05</name>
    <dbReference type="NCBI Taxonomy" id="1983556"/>
    <lineage>
        <taxon>Viruses</taxon>
        <taxon>Duplodnaviria</taxon>
        <taxon>Heunggongvirae</taxon>
        <taxon>Uroviricota</taxon>
        <taxon>Caudoviricetes</taxon>
        <taxon>Pantevenvirales</taxon>
        <taxon>Straboviridae</taxon>
        <taxon>Jiangsuvirus</taxon>
        <taxon>Jiangsuvirus pspyzu05</taxon>
    </lineage>
</organism>
<evidence type="ECO:0000256" key="3">
    <source>
        <dbReference type="ARBA" id="ARBA00022679"/>
    </source>
</evidence>
<dbReference type="EMBL" id="KY971610">
    <property type="protein sequence ID" value="ASD51970.1"/>
    <property type="molecule type" value="Genomic_DNA"/>
</dbReference>
<dbReference type="GO" id="GO:0006231">
    <property type="term" value="P:dTMP biosynthetic process"/>
    <property type="evidence" value="ECO:0007669"/>
    <property type="project" value="TreeGrafter"/>
</dbReference>
<sequence length="100" mass="11295">MKPYNLSSYALLLLLVADMCGLEADEIIFTGGDTHIYSNHVEQCKTLLEREPYDLPKLVMPDIPKGSTKEQLEFLMSLSADDFKLVGYKYHPKLVAKMAV</sequence>
<name>A0A2U7N2C7_9CAUD</name>
<evidence type="ECO:0000256" key="2">
    <source>
        <dbReference type="ARBA" id="ARBA00022603"/>
    </source>
</evidence>
<keyword evidence="6" id="KW-1185">Reference proteome</keyword>
<evidence type="ECO:0000256" key="1">
    <source>
        <dbReference type="ARBA" id="ARBA00009972"/>
    </source>
</evidence>
<dbReference type="GO" id="GO:0004799">
    <property type="term" value="F:thymidylate synthase activity"/>
    <property type="evidence" value="ECO:0007669"/>
    <property type="project" value="TreeGrafter"/>
</dbReference>
<keyword evidence="2" id="KW-0489">Methyltransferase</keyword>
<comment type="similarity">
    <text evidence="1">Belongs to the thymidylate synthase family.</text>
</comment>
<reference evidence="5 6" key="1">
    <citation type="submission" date="2017-04" db="EMBL/GenBank/DDBJ databases">
        <title>Isolation of lytic bacteriophages infecting Pseudomonas strains for biocontrol of fish and shrimp spoilage during chilled storage.</title>
        <authorList>
            <person name="Yang Z."/>
            <person name="Tao X."/>
            <person name="Gao L."/>
            <person name="Rao S."/>
        </authorList>
    </citation>
    <scope>NUCLEOTIDE SEQUENCE [LARGE SCALE GENOMIC DNA]</scope>
</reference>
<proteinExistence type="inferred from homology"/>
<gene>
    <name evidence="5" type="ORF">PspYZU05_18</name>
</gene>
<feature type="domain" description="Thymidylate synthase/dCMP hydroxymethylase" evidence="4">
    <location>
        <begin position="3"/>
        <end position="100"/>
    </location>
</feature>
<evidence type="ECO:0000313" key="6">
    <source>
        <dbReference type="Proteomes" id="UP000247773"/>
    </source>
</evidence>
<dbReference type="GO" id="GO:0032259">
    <property type="term" value="P:methylation"/>
    <property type="evidence" value="ECO:0007669"/>
    <property type="project" value="UniProtKB-KW"/>
</dbReference>
<dbReference type="Proteomes" id="UP000247773">
    <property type="component" value="Genome"/>
</dbReference>
<dbReference type="Pfam" id="PF00303">
    <property type="entry name" value="Thymidylat_synt"/>
    <property type="match status" value="1"/>
</dbReference>
<dbReference type="InterPro" id="IPR023451">
    <property type="entry name" value="Thymidate_synth/dCMP_Mease_dom"/>
</dbReference>